<dbReference type="Proteomes" id="UP000238479">
    <property type="component" value="Chromosome 5"/>
</dbReference>
<dbReference type="AlphaFoldDB" id="A0A2P6QDY4"/>
<protein>
    <submittedName>
        <fullName evidence="1">Uncharacterized protein</fullName>
    </submittedName>
</protein>
<keyword evidence="2" id="KW-1185">Reference proteome</keyword>
<dbReference type="Pfam" id="PF03140">
    <property type="entry name" value="DUF247"/>
    <property type="match status" value="1"/>
</dbReference>
<proteinExistence type="predicted"/>
<organism evidence="1 2">
    <name type="scientific">Rosa chinensis</name>
    <name type="common">China rose</name>
    <dbReference type="NCBI Taxonomy" id="74649"/>
    <lineage>
        <taxon>Eukaryota</taxon>
        <taxon>Viridiplantae</taxon>
        <taxon>Streptophyta</taxon>
        <taxon>Embryophyta</taxon>
        <taxon>Tracheophyta</taxon>
        <taxon>Spermatophyta</taxon>
        <taxon>Magnoliopsida</taxon>
        <taxon>eudicotyledons</taxon>
        <taxon>Gunneridae</taxon>
        <taxon>Pentapetalae</taxon>
        <taxon>rosids</taxon>
        <taxon>fabids</taxon>
        <taxon>Rosales</taxon>
        <taxon>Rosaceae</taxon>
        <taxon>Rosoideae</taxon>
        <taxon>Rosoideae incertae sedis</taxon>
        <taxon>Rosa</taxon>
    </lineage>
</organism>
<dbReference type="InterPro" id="IPR004158">
    <property type="entry name" value="DUF247_pln"/>
</dbReference>
<dbReference type="OMA" id="LYEMQIY"/>
<reference evidence="1 2" key="1">
    <citation type="journal article" date="2018" name="Nat. Genet.">
        <title>The Rosa genome provides new insights in the design of modern roses.</title>
        <authorList>
            <person name="Bendahmane M."/>
        </authorList>
    </citation>
    <scope>NUCLEOTIDE SEQUENCE [LARGE SCALE GENOMIC DNA]</scope>
    <source>
        <strain evidence="2">cv. Old Blush</strain>
    </source>
</reference>
<accession>A0A2P6QDY4</accession>
<name>A0A2P6QDY4_ROSCH</name>
<dbReference type="Gramene" id="PRQ32398">
    <property type="protein sequence ID" value="PRQ32398"/>
    <property type="gene ID" value="RchiOBHm_Chr5g0045931"/>
</dbReference>
<gene>
    <name evidence="1" type="ORF">RchiOBHm_Chr5g0045931</name>
</gene>
<evidence type="ECO:0000313" key="1">
    <source>
        <dbReference type="EMBL" id="PRQ32398.1"/>
    </source>
</evidence>
<evidence type="ECO:0000313" key="2">
    <source>
        <dbReference type="Proteomes" id="UP000238479"/>
    </source>
</evidence>
<comment type="caution">
    <text evidence="1">The sequence shown here is derived from an EMBL/GenBank/DDBJ whole genome shotgun (WGS) entry which is preliminary data.</text>
</comment>
<sequence>MSSLQPIFSYKSSSNFSEDQWVIQIQKTVEEELDDDSEIPVSILNVPKSLLASDPESYTPQRVAVVPYHYWRPELYEMQIYKVAAAKQTQKQLQLKTLTFHASTLLTN</sequence>
<dbReference type="STRING" id="74649.A0A2P6QDY4"/>
<dbReference type="EMBL" id="PDCK01000043">
    <property type="protein sequence ID" value="PRQ32398.1"/>
    <property type="molecule type" value="Genomic_DNA"/>
</dbReference>